<name>A0ABY6T8M3_9GAMM</name>
<accession>A0ABY6T8M3</accession>
<reference evidence="2 3" key="1">
    <citation type="submission" date="2018-12" db="EMBL/GenBank/DDBJ databases">
        <authorList>
            <consortium name="Pathogen Informatics"/>
        </authorList>
    </citation>
    <scope>NUCLEOTIDE SEQUENCE [LARGE SCALE GENOMIC DNA]</scope>
    <source>
        <strain evidence="2 3">NCTC11976</strain>
    </source>
</reference>
<dbReference type="EMBL" id="LR134173">
    <property type="protein sequence ID" value="VEB38066.1"/>
    <property type="molecule type" value="Genomic_DNA"/>
</dbReference>
<gene>
    <name evidence="2" type="ORF">NCTC11976_02536</name>
</gene>
<evidence type="ECO:0000256" key="1">
    <source>
        <dbReference type="SAM" id="Phobius"/>
    </source>
</evidence>
<keyword evidence="3" id="KW-1185">Reference proteome</keyword>
<keyword evidence="1" id="KW-1133">Transmembrane helix</keyword>
<evidence type="ECO:0000313" key="3">
    <source>
        <dbReference type="Proteomes" id="UP000277577"/>
    </source>
</evidence>
<sequence length="330" mass="38581">MSIFNPIKNLIETKQYPHARAYRTTFWGKMADTFLVFSGHLFPNYHDKEQDPFKKNHFGIFDFLTLGIHFLISSLLIRSLKGAEKAVLIPTGILTLVFNIPRLLFATAMMLISLPFVSLAWAVTKEKGNKIKEDILSYNFQWNHSLLYFTPSALPSELGYFKRCFIFLEGDNQLYYIDFSHKPHNIRVNDLERFRQEMGKNRQKNIRINDIERFMRKSNLEYSCSLVKLNDLKKYFAPEKSPLDSYGSLGSYFEDRCIDLQDIEKSSIEREQDEIKISLANKENRPLAKFSLSINESSDLLFFNNLRCLNIGGIEERVEEKEEFSQFVSL</sequence>
<evidence type="ECO:0000313" key="2">
    <source>
        <dbReference type="EMBL" id="VEB38066.1"/>
    </source>
</evidence>
<dbReference type="Proteomes" id="UP000277577">
    <property type="component" value="Chromosome"/>
</dbReference>
<dbReference type="RefSeq" id="WP_028380306.1">
    <property type="nucleotide sequence ID" value="NZ_CAAAIT010000001.1"/>
</dbReference>
<keyword evidence="1" id="KW-0472">Membrane</keyword>
<organism evidence="2 3">
    <name type="scientific">Legionella cherrii</name>
    <dbReference type="NCBI Taxonomy" id="28084"/>
    <lineage>
        <taxon>Bacteria</taxon>
        <taxon>Pseudomonadati</taxon>
        <taxon>Pseudomonadota</taxon>
        <taxon>Gammaproteobacteria</taxon>
        <taxon>Legionellales</taxon>
        <taxon>Legionellaceae</taxon>
        <taxon>Legionella</taxon>
    </lineage>
</organism>
<keyword evidence="1" id="KW-0812">Transmembrane</keyword>
<protein>
    <submittedName>
        <fullName evidence="2">Uncharacterized protein</fullName>
    </submittedName>
</protein>
<feature type="transmembrane region" description="Helical" evidence="1">
    <location>
        <begin position="58"/>
        <end position="80"/>
    </location>
</feature>
<proteinExistence type="predicted"/>